<dbReference type="Gene3D" id="3.30.420.10">
    <property type="entry name" value="Ribonuclease H-like superfamily/Ribonuclease H"/>
    <property type="match status" value="1"/>
</dbReference>
<dbReference type="STRING" id="32507.ENSNBRP00000008417"/>
<proteinExistence type="predicted"/>
<evidence type="ECO:0000313" key="3">
    <source>
        <dbReference type="Proteomes" id="UP000261580"/>
    </source>
</evidence>
<evidence type="ECO:0000313" key="2">
    <source>
        <dbReference type="Ensembl" id="ENSNBRP00000008417.1"/>
    </source>
</evidence>
<protein>
    <recommendedName>
        <fullName evidence="1">Tc1-like transposase DDE domain-containing protein</fullName>
    </recommendedName>
</protein>
<dbReference type="Proteomes" id="UP000261580">
    <property type="component" value="Unassembled WGS sequence"/>
</dbReference>
<dbReference type="GeneTree" id="ENSGT01130000278505"/>
<dbReference type="Bgee" id="ENSNBRG00000006592">
    <property type="expression patterns" value="Expressed in brain and 3 other cell types or tissues"/>
</dbReference>
<dbReference type="InterPro" id="IPR036397">
    <property type="entry name" value="RNaseH_sf"/>
</dbReference>
<dbReference type="Ensembl" id="ENSNBRT00000008663.1">
    <property type="protein sequence ID" value="ENSNBRP00000008417.1"/>
    <property type="gene ID" value="ENSNBRG00000006592.1"/>
</dbReference>
<sequence length="69" mass="7830">MLQRASLITEGSHLCGNGWVFQQDNATVHNGRRTRDFLQENNITVLDHPASSPDPNPTENLWGWMARKV</sequence>
<evidence type="ECO:0000259" key="1">
    <source>
        <dbReference type="Pfam" id="PF13358"/>
    </source>
</evidence>
<accession>A0A3Q4GX99</accession>
<reference evidence="2" key="2">
    <citation type="submission" date="2025-09" db="UniProtKB">
        <authorList>
            <consortium name="Ensembl"/>
        </authorList>
    </citation>
    <scope>IDENTIFICATION</scope>
</reference>
<keyword evidence="3" id="KW-1185">Reference proteome</keyword>
<reference evidence="2" key="1">
    <citation type="submission" date="2025-08" db="UniProtKB">
        <authorList>
            <consortium name="Ensembl"/>
        </authorList>
    </citation>
    <scope>IDENTIFICATION</scope>
</reference>
<dbReference type="InterPro" id="IPR038717">
    <property type="entry name" value="Tc1-like_DDE_dom"/>
</dbReference>
<dbReference type="AlphaFoldDB" id="A0A3Q4GX99"/>
<organism evidence="2 3">
    <name type="scientific">Neolamprologus brichardi</name>
    <name type="common">Fairy cichlid</name>
    <name type="synonym">Lamprologus brichardi</name>
    <dbReference type="NCBI Taxonomy" id="32507"/>
    <lineage>
        <taxon>Eukaryota</taxon>
        <taxon>Metazoa</taxon>
        <taxon>Chordata</taxon>
        <taxon>Craniata</taxon>
        <taxon>Vertebrata</taxon>
        <taxon>Euteleostomi</taxon>
        <taxon>Actinopterygii</taxon>
        <taxon>Neopterygii</taxon>
        <taxon>Teleostei</taxon>
        <taxon>Neoteleostei</taxon>
        <taxon>Acanthomorphata</taxon>
        <taxon>Ovalentaria</taxon>
        <taxon>Cichlomorphae</taxon>
        <taxon>Cichliformes</taxon>
        <taxon>Cichlidae</taxon>
        <taxon>African cichlids</taxon>
        <taxon>Pseudocrenilabrinae</taxon>
        <taxon>Lamprologini</taxon>
        <taxon>Neolamprologus</taxon>
    </lineage>
</organism>
<dbReference type="Pfam" id="PF13358">
    <property type="entry name" value="DDE_3"/>
    <property type="match status" value="1"/>
</dbReference>
<dbReference type="GO" id="GO:0003676">
    <property type="term" value="F:nucleic acid binding"/>
    <property type="evidence" value="ECO:0007669"/>
    <property type="project" value="InterPro"/>
</dbReference>
<dbReference type="OMA" id="WMILIRS"/>
<feature type="domain" description="Tc1-like transposase DDE" evidence="1">
    <location>
        <begin position="17"/>
        <end position="68"/>
    </location>
</feature>
<name>A0A3Q4GX99_NEOBR</name>